<evidence type="ECO:0000313" key="6">
    <source>
        <dbReference type="EMBL" id="MEX0427246.1"/>
    </source>
</evidence>
<dbReference type="InterPro" id="IPR017871">
    <property type="entry name" value="ABC_transporter-like_CS"/>
</dbReference>
<evidence type="ECO:0000313" key="7">
    <source>
        <dbReference type="Proteomes" id="UP001556631"/>
    </source>
</evidence>
<reference evidence="6 7" key="1">
    <citation type="submission" date="2024-07" db="EMBL/GenBank/DDBJ databases">
        <authorList>
            <person name="Lee S."/>
            <person name="Kang M."/>
        </authorList>
    </citation>
    <scope>NUCLEOTIDE SEQUENCE [LARGE SCALE GENOMIC DNA]</scope>
    <source>
        <strain evidence="6 7">DS6</strain>
    </source>
</reference>
<dbReference type="PROSITE" id="PS50893">
    <property type="entry name" value="ABC_TRANSPORTER_2"/>
    <property type="match status" value="2"/>
</dbReference>
<dbReference type="PANTHER" id="PTHR43790:SF9">
    <property type="entry name" value="GALACTOFURANOSE TRANSPORTER ATP-BINDING PROTEIN YTFR"/>
    <property type="match status" value="1"/>
</dbReference>
<evidence type="ECO:0000256" key="1">
    <source>
        <dbReference type="ARBA" id="ARBA00022448"/>
    </source>
</evidence>
<protein>
    <submittedName>
        <fullName evidence="6">Sugar ABC transporter ATP-binding protein</fullName>
    </submittedName>
</protein>
<proteinExistence type="predicted"/>
<organism evidence="6 7">
    <name type="scientific">Nocardioides eburneus</name>
    <dbReference type="NCBI Taxonomy" id="3231482"/>
    <lineage>
        <taxon>Bacteria</taxon>
        <taxon>Bacillati</taxon>
        <taxon>Actinomycetota</taxon>
        <taxon>Actinomycetes</taxon>
        <taxon>Propionibacteriales</taxon>
        <taxon>Nocardioidaceae</taxon>
        <taxon>Nocardioides</taxon>
    </lineage>
</organism>
<accession>A0ABV3SWD7</accession>
<dbReference type="InterPro" id="IPR003593">
    <property type="entry name" value="AAA+_ATPase"/>
</dbReference>
<dbReference type="RefSeq" id="WP_367992442.1">
    <property type="nucleotide sequence ID" value="NZ_JBFPJR010000008.1"/>
</dbReference>
<dbReference type="Gene3D" id="3.40.50.300">
    <property type="entry name" value="P-loop containing nucleotide triphosphate hydrolases"/>
    <property type="match status" value="2"/>
</dbReference>
<keyword evidence="7" id="KW-1185">Reference proteome</keyword>
<dbReference type="Pfam" id="PF00005">
    <property type="entry name" value="ABC_tran"/>
    <property type="match status" value="2"/>
</dbReference>
<dbReference type="InterPro" id="IPR050107">
    <property type="entry name" value="ABC_carbohydrate_import_ATPase"/>
</dbReference>
<dbReference type="PROSITE" id="PS00211">
    <property type="entry name" value="ABC_TRANSPORTER_1"/>
    <property type="match status" value="1"/>
</dbReference>
<dbReference type="EMBL" id="JBFPJR010000008">
    <property type="protein sequence ID" value="MEX0427246.1"/>
    <property type="molecule type" value="Genomic_DNA"/>
</dbReference>
<keyword evidence="1" id="KW-0813">Transport</keyword>
<feature type="domain" description="ABC transporter" evidence="5">
    <location>
        <begin position="1"/>
        <end position="236"/>
    </location>
</feature>
<name>A0ABV3SWD7_9ACTN</name>
<gene>
    <name evidence="6" type="ORF">AB3X52_06405</name>
</gene>
<sequence length="503" mass="53384">MTFGTARVLRGVTLDVAPGEIHALIGQNGCGKSTLAKILTGVYTPDTGSGVAVDGEAVQLPLRPAEARARGVAVVHQSLGLVKDATVLENTRLGRLAGSRFLRRIDWKRERAATEAVFERMGRQIPLDARVADLREDERAVVAIARALQDLPADGGLIILDESTRALGREALERFFGLLDGIVAKGTSVLLITHRLEEVIDAADRVTVMRDGQVVVAGRPVEGMNKTALASLMLGRQADDLEHRTAAETIDAPPVVVEGLTGLRVRDIGFSVRPGEVLGLTGLGGSGYDDVPYLLSGVTPAEAGTVTLPSGTTKVRRLTPAKAIAAGMALVPEGREAAGLAMEMTITENLAFPQTCITSGLVAPVKASSERSLAEDWIGRLDVRPPVPQTLLKNMSGGNQQKVLLAKWLATDPTLLVLHEPTQAVDVGARHIIVTAVREAAREGRAVIVAGSDENELALLCDRVLVFSGGAVREELTGDITPERIVGSIYTNGSRNRLRQRAV</sequence>
<evidence type="ECO:0000256" key="3">
    <source>
        <dbReference type="ARBA" id="ARBA00022741"/>
    </source>
</evidence>
<feature type="domain" description="ABC transporter" evidence="5">
    <location>
        <begin position="250"/>
        <end position="494"/>
    </location>
</feature>
<evidence type="ECO:0000259" key="5">
    <source>
        <dbReference type="PROSITE" id="PS50893"/>
    </source>
</evidence>
<dbReference type="InterPro" id="IPR027417">
    <property type="entry name" value="P-loop_NTPase"/>
</dbReference>
<dbReference type="GO" id="GO:0005524">
    <property type="term" value="F:ATP binding"/>
    <property type="evidence" value="ECO:0007669"/>
    <property type="project" value="UniProtKB-KW"/>
</dbReference>
<keyword evidence="3" id="KW-0547">Nucleotide-binding</keyword>
<keyword evidence="4 6" id="KW-0067">ATP-binding</keyword>
<comment type="caution">
    <text evidence="6">The sequence shown here is derived from an EMBL/GenBank/DDBJ whole genome shotgun (WGS) entry which is preliminary data.</text>
</comment>
<dbReference type="CDD" id="cd03216">
    <property type="entry name" value="ABC_Carb_Monos_I"/>
    <property type="match status" value="1"/>
</dbReference>
<dbReference type="SMART" id="SM00382">
    <property type="entry name" value="AAA"/>
    <property type="match status" value="1"/>
</dbReference>
<dbReference type="Proteomes" id="UP001556631">
    <property type="component" value="Unassembled WGS sequence"/>
</dbReference>
<evidence type="ECO:0000256" key="2">
    <source>
        <dbReference type="ARBA" id="ARBA00022737"/>
    </source>
</evidence>
<evidence type="ECO:0000256" key="4">
    <source>
        <dbReference type="ARBA" id="ARBA00022840"/>
    </source>
</evidence>
<dbReference type="PANTHER" id="PTHR43790">
    <property type="entry name" value="CARBOHYDRATE TRANSPORT ATP-BINDING PROTEIN MG119-RELATED"/>
    <property type="match status" value="1"/>
</dbReference>
<keyword evidence="2" id="KW-0677">Repeat</keyword>
<dbReference type="SUPFAM" id="SSF52540">
    <property type="entry name" value="P-loop containing nucleoside triphosphate hydrolases"/>
    <property type="match status" value="2"/>
</dbReference>
<dbReference type="InterPro" id="IPR003439">
    <property type="entry name" value="ABC_transporter-like_ATP-bd"/>
</dbReference>